<name>A0A9D5CRT5_9LILI</name>
<evidence type="ECO:0000256" key="1">
    <source>
        <dbReference type="SAM" id="Phobius"/>
    </source>
</evidence>
<keyword evidence="1" id="KW-0472">Membrane</keyword>
<comment type="caution">
    <text evidence="2">The sequence shown here is derived from an EMBL/GenBank/DDBJ whole genome shotgun (WGS) entry which is preliminary data.</text>
</comment>
<feature type="transmembrane region" description="Helical" evidence="1">
    <location>
        <begin position="91"/>
        <end position="113"/>
    </location>
</feature>
<keyword evidence="3" id="KW-1185">Reference proteome</keyword>
<organism evidence="2 3">
    <name type="scientific">Dioscorea zingiberensis</name>
    <dbReference type="NCBI Taxonomy" id="325984"/>
    <lineage>
        <taxon>Eukaryota</taxon>
        <taxon>Viridiplantae</taxon>
        <taxon>Streptophyta</taxon>
        <taxon>Embryophyta</taxon>
        <taxon>Tracheophyta</taxon>
        <taxon>Spermatophyta</taxon>
        <taxon>Magnoliopsida</taxon>
        <taxon>Liliopsida</taxon>
        <taxon>Dioscoreales</taxon>
        <taxon>Dioscoreaceae</taxon>
        <taxon>Dioscorea</taxon>
    </lineage>
</organism>
<reference evidence="2" key="2">
    <citation type="journal article" date="2022" name="Hortic Res">
        <title>The genome of Dioscorea zingiberensis sheds light on the biosynthesis, origin and evolution of the medicinally important diosgenin saponins.</title>
        <authorList>
            <person name="Li Y."/>
            <person name="Tan C."/>
            <person name="Li Z."/>
            <person name="Guo J."/>
            <person name="Li S."/>
            <person name="Chen X."/>
            <person name="Wang C."/>
            <person name="Dai X."/>
            <person name="Yang H."/>
            <person name="Song W."/>
            <person name="Hou L."/>
            <person name="Xu J."/>
            <person name="Tong Z."/>
            <person name="Xu A."/>
            <person name="Yuan X."/>
            <person name="Wang W."/>
            <person name="Yang Q."/>
            <person name="Chen L."/>
            <person name="Sun Z."/>
            <person name="Wang K."/>
            <person name="Pan B."/>
            <person name="Chen J."/>
            <person name="Bao Y."/>
            <person name="Liu F."/>
            <person name="Qi X."/>
            <person name="Gang D.R."/>
            <person name="Wen J."/>
            <person name="Li J."/>
        </authorList>
    </citation>
    <scope>NUCLEOTIDE SEQUENCE</scope>
    <source>
        <strain evidence="2">Dzin_1.0</strain>
    </source>
</reference>
<dbReference type="Proteomes" id="UP001085076">
    <property type="component" value="Miscellaneous, Linkage group lg03"/>
</dbReference>
<evidence type="ECO:0000313" key="2">
    <source>
        <dbReference type="EMBL" id="KAJ0978665.1"/>
    </source>
</evidence>
<reference evidence="2" key="1">
    <citation type="submission" date="2021-03" db="EMBL/GenBank/DDBJ databases">
        <authorList>
            <person name="Li Z."/>
            <person name="Yang C."/>
        </authorList>
    </citation>
    <scope>NUCLEOTIDE SEQUENCE</scope>
    <source>
        <strain evidence="2">Dzin_1.0</strain>
        <tissue evidence="2">Leaf</tissue>
    </source>
</reference>
<keyword evidence="1" id="KW-1133">Transmembrane helix</keyword>
<evidence type="ECO:0000313" key="3">
    <source>
        <dbReference type="Proteomes" id="UP001085076"/>
    </source>
</evidence>
<dbReference type="AlphaFoldDB" id="A0A9D5CRT5"/>
<dbReference type="EMBL" id="JAGGNH010000003">
    <property type="protein sequence ID" value="KAJ0978665.1"/>
    <property type="molecule type" value="Genomic_DNA"/>
</dbReference>
<protein>
    <submittedName>
        <fullName evidence="2">Uncharacterized protein</fullName>
    </submittedName>
</protein>
<gene>
    <name evidence="2" type="ORF">J5N97_014139</name>
</gene>
<keyword evidence="1" id="KW-0812">Transmembrane</keyword>
<sequence length="114" mass="12634">MIPGRSRGCARSAPTGNAARVPSWRITLIVTTVASAGSLMCTRRLRELDSDCVVCALDDQQVILMFLDFNGDATYPKDDASFFFMVNDRLCLAKCLTNLLVININIILVAWNYN</sequence>
<proteinExistence type="predicted"/>
<accession>A0A9D5CRT5</accession>